<comment type="caution">
    <text evidence="1">The sequence shown here is derived from an EMBL/GenBank/DDBJ whole genome shotgun (WGS) entry which is preliminary data.</text>
</comment>
<reference evidence="1" key="1">
    <citation type="submission" date="2019-11" db="EMBL/GenBank/DDBJ databases">
        <title>Nori genome reveals adaptations in red seaweeds to the harsh intertidal environment.</title>
        <authorList>
            <person name="Wang D."/>
            <person name="Mao Y."/>
        </authorList>
    </citation>
    <scope>NUCLEOTIDE SEQUENCE</scope>
    <source>
        <tissue evidence="1">Gametophyte</tissue>
    </source>
</reference>
<evidence type="ECO:0000313" key="1">
    <source>
        <dbReference type="EMBL" id="KAK1864952.1"/>
    </source>
</evidence>
<keyword evidence="2" id="KW-1185">Reference proteome</keyword>
<organism evidence="1 2">
    <name type="scientific">Pyropia yezoensis</name>
    <name type="common">Susabi-nori</name>
    <name type="synonym">Porphyra yezoensis</name>
    <dbReference type="NCBI Taxonomy" id="2788"/>
    <lineage>
        <taxon>Eukaryota</taxon>
        <taxon>Rhodophyta</taxon>
        <taxon>Bangiophyceae</taxon>
        <taxon>Bangiales</taxon>
        <taxon>Bangiaceae</taxon>
        <taxon>Pyropia</taxon>
    </lineage>
</organism>
<name>A0ACC3C482_PYRYE</name>
<accession>A0ACC3C482</accession>
<dbReference type="EMBL" id="CM020619">
    <property type="protein sequence ID" value="KAK1864952.1"/>
    <property type="molecule type" value="Genomic_DNA"/>
</dbReference>
<gene>
    <name evidence="1" type="ORF">I4F81_007488</name>
</gene>
<dbReference type="Proteomes" id="UP000798662">
    <property type="component" value="Chromosome 2"/>
</dbReference>
<proteinExistence type="predicted"/>
<evidence type="ECO:0000313" key="2">
    <source>
        <dbReference type="Proteomes" id="UP000798662"/>
    </source>
</evidence>
<sequence length="411" mass="40167">MWWLSRLPFLLAPSPPLLARSSRTFRPPLYRRSSVVGWRPLPALLSRRSVGWPPPLHFPSLPPCPFPSRPPQPPRLQRMAWTCSAGCHADLTAALVSAGLLRTPALVAAFGAVDRGAFVPPRAAAVSYADAPQGIGWGATISAPHMHAMCLELLGDVLGFRGGEAGGGQGGAGGGGGGGGGDNGGDGGGAPSTPPRVLDVLDVGVGSGYLAAVLAVALGPRGHVVGVDHVAELVSAAADSLGRVGVPVALAGTAPATAAAAAAAVVAKAGGGGVAGAEDGGGGGGNGGGSAAADGGDGGGPASRRATPPGTVELHVADGRVGLPGRTWDAIHVGAAADGGVPPPALVAALKVGGRMVVPVSGRRGSSDFGGGQVLVTVDRVAPGEGGLVVNEVCGVRYVPLCEEGEQRAGR</sequence>
<protein>
    <submittedName>
        <fullName evidence="1">Uncharacterized protein</fullName>
    </submittedName>
</protein>